<protein>
    <recommendedName>
        <fullName evidence="1">Heterokaryon incompatibility domain-containing protein</fullName>
    </recommendedName>
</protein>
<dbReference type="STRING" id="41047.A0A397G3X0"/>
<dbReference type="EMBL" id="NKHU02000292">
    <property type="protein sequence ID" value="RHZ45307.1"/>
    <property type="molecule type" value="Genomic_DNA"/>
</dbReference>
<evidence type="ECO:0000313" key="3">
    <source>
        <dbReference type="Proteomes" id="UP000215305"/>
    </source>
</evidence>
<dbReference type="VEuPathDB" id="FungiDB:CDV56_100151"/>
<proteinExistence type="predicted"/>
<dbReference type="RefSeq" id="XP_026610665.1">
    <property type="nucleotide sequence ID" value="XM_026753770.1"/>
</dbReference>
<evidence type="ECO:0000259" key="1">
    <source>
        <dbReference type="Pfam" id="PF06985"/>
    </source>
</evidence>
<evidence type="ECO:0000313" key="2">
    <source>
        <dbReference type="EMBL" id="RHZ45307.1"/>
    </source>
</evidence>
<reference evidence="2" key="1">
    <citation type="submission" date="2018-08" db="EMBL/GenBank/DDBJ databases">
        <title>Draft genome sequence of azole-resistant Aspergillus thermomutatus (Neosartorya pseudofischeri) strain HMR AF 39, isolated from a human nasal aspirate.</title>
        <authorList>
            <person name="Parent-Michaud M."/>
            <person name="Dufresne P.J."/>
            <person name="Fournier E."/>
            <person name="Martineau C."/>
            <person name="Moreira S."/>
            <person name="Perkins V."/>
            <person name="De Repentigny L."/>
            <person name="Dufresne S.F."/>
        </authorList>
    </citation>
    <scope>NUCLEOTIDE SEQUENCE [LARGE SCALE GENOMIC DNA]</scope>
    <source>
        <strain evidence="2">HMR AF 39</strain>
    </source>
</reference>
<dbReference type="GeneID" id="38122125"/>
<accession>A0A397G3X0</accession>
<dbReference type="InterPro" id="IPR010730">
    <property type="entry name" value="HET"/>
</dbReference>
<organism evidence="2 3">
    <name type="scientific">Aspergillus thermomutatus</name>
    <name type="common">Neosartorya pseudofischeri</name>
    <dbReference type="NCBI Taxonomy" id="41047"/>
    <lineage>
        <taxon>Eukaryota</taxon>
        <taxon>Fungi</taxon>
        <taxon>Dikarya</taxon>
        <taxon>Ascomycota</taxon>
        <taxon>Pezizomycotina</taxon>
        <taxon>Eurotiomycetes</taxon>
        <taxon>Eurotiomycetidae</taxon>
        <taxon>Eurotiales</taxon>
        <taxon>Aspergillaceae</taxon>
        <taxon>Aspergillus</taxon>
        <taxon>Aspergillus subgen. Fumigati</taxon>
    </lineage>
</organism>
<sequence length="786" mass="88555">MDHLILPRTISPKPLKVPALSSINYDGGDFDGYPERQGWGTRTVAEWQAIFENPPREFNAFLQRWLYFGLMHFFIGPFDISTFVVDDTDNPGMMILSTKPLKDFIERNLRQRKQVNGLFGAIRGCGDVLFALDGTWKRKRTGNQTLQQPERLRAFLLLEQPSDPQHQRVTLSESLLWEMAVSYPQSFGQEVYRMIPSFPQHSIRTLLCLAGWCPSDIMPMMQEFTTAGCLFMMNLERPSPTQVHVAKNGPVGSPSCTQTYCRFRNLSGNTYTTKHKHECQGCPDLVVELSILAPVLLSDRIPLIHLQSRHGSDRLSIMPETPGTPYIAISHVWSDGLGNLQRNALPSCQFTLLRNLIHSLPTELSQTQYVWVDTLCVPPDAVNHERAQAAALRQMRHVYEGASAVLVLDSWLLSCDSSGMSKVEVLMRIFNSVWNRRLWTYQEGALARLLFFQFNDKAHELDSYYQLFLETRDVLLDLTLKNSLKIRYQSLRGFKQSDTDFSGEISSVISALRFRTTSVASDEALCIATLLNLDMGRIVQSRPNERMEVLWSIIPTIPSEILCYRGETLTRPGLRWAPKSFLLSSSNVNPPNNHYIPAIATADVSSPPLAQITPAGLIAKLHGIVMDIGMGRLGMSFMMKDNLREHHLLFVFAGNSQHAEMASDGFRDNQEEIPSIQPHTIYGTGKIAFLVVMHPGTENLTHRRVGILAAITHEDGDVVRARKICGAIGELQKPSTRVVNTALLDRLYPDQVISERFEGPPGLGTNNFVVRTAFGQRRASQLWCID</sequence>
<dbReference type="Proteomes" id="UP000215305">
    <property type="component" value="Unassembled WGS sequence"/>
</dbReference>
<comment type="caution">
    <text evidence="2">The sequence shown here is derived from an EMBL/GenBank/DDBJ whole genome shotgun (WGS) entry which is preliminary data.</text>
</comment>
<feature type="domain" description="Heterokaryon incompatibility" evidence="1">
    <location>
        <begin position="326"/>
        <end position="408"/>
    </location>
</feature>
<name>A0A397G3X0_ASPTH</name>
<dbReference type="OrthoDB" id="2426273at2759"/>
<keyword evidence="3" id="KW-1185">Reference proteome</keyword>
<dbReference type="AlphaFoldDB" id="A0A397G3X0"/>
<gene>
    <name evidence="2" type="ORF">CDV56_100151</name>
</gene>
<dbReference type="Pfam" id="PF06985">
    <property type="entry name" value="HET"/>
    <property type="match status" value="1"/>
</dbReference>
<dbReference type="PANTHER" id="PTHR39596:SF2">
    <property type="entry name" value="HET DOMAIN PROTEIN (AFU_ORTHOLOGUE AFUA_1G17550)-RELATED"/>
    <property type="match status" value="1"/>
</dbReference>
<dbReference type="PANTHER" id="PTHR39596">
    <property type="match status" value="1"/>
</dbReference>